<evidence type="ECO:0000313" key="1">
    <source>
        <dbReference type="EMBL" id="KAJ4938741.1"/>
    </source>
</evidence>
<comment type="caution">
    <text evidence="1">The sequence shown here is derived from an EMBL/GenBank/DDBJ whole genome shotgun (WGS) entry which is preliminary data.</text>
</comment>
<keyword evidence="2" id="KW-1185">Reference proteome</keyword>
<reference evidence="1" key="1">
    <citation type="journal article" date="2023" name="Plant J.">
        <title>The genome of the king protea, Protea cynaroides.</title>
        <authorList>
            <person name="Chang J."/>
            <person name="Duong T.A."/>
            <person name="Schoeman C."/>
            <person name="Ma X."/>
            <person name="Roodt D."/>
            <person name="Barker N."/>
            <person name="Li Z."/>
            <person name="Van de Peer Y."/>
            <person name="Mizrachi E."/>
        </authorList>
    </citation>
    <scope>NUCLEOTIDE SEQUENCE</scope>
    <source>
        <tissue evidence="1">Young leaves</tissue>
    </source>
</reference>
<protein>
    <submittedName>
        <fullName evidence="1">Uncharacterized protein</fullName>
    </submittedName>
</protein>
<accession>A0A9Q0GK77</accession>
<dbReference type="Proteomes" id="UP001141806">
    <property type="component" value="Unassembled WGS sequence"/>
</dbReference>
<dbReference type="EMBL" id="JAMYWD010002159">
    <property type="protein sequence ID" value="KAJ4938741.1"/>
    <property type="molecule type" value="Genomic_DNA"/>
</dbReference>
<name>A0A9Q0GK77_9MAGN</name>
<evidence type="ECO:0000313" key="2">
    <source>
        <dbReference type="Proteomes" id="UP001141806"/>
    </source>
</evidence>
<dbReference type="AlphaFoldDB" id="A0A9Q0GK77"/>
<sequence>MSAAGISSFRSRFSRASFYWPGVQRNCACVYTGKYTAVKGKIEWQPKNATLSVIRIGRSRPGAPEARVGHAEDSCATFTIGCVREFFVVPCYMHPQS</sequence>
<gene>
    <name evidence="1" type="ORF">NE237_005588</name>
</gene>
<organism evidence="1 2">
    <name type="scientific">Protea cynaroides</name>
    <dbReference type="NCBI Taxonomy" id="273540"/>
    <lineage>
        <taxon>Eukaryota</taxon>
        <taxon>Viridiplantae</taxon>
        <taxon>Streptophyta</taxon>
        <taxon>Embryophyta</taxon>
        <taxon>Tracheophyta</taxon>
        <taxon>Spermatophyta</taxon>
        <taxon>Magnoliopsida</taxon>
        <taxon>Proteales</taxon>
        <taxon>Proteaceae</taxon>
        <taxon>Protea</taxon>
    </lineage>
</organism>
<proteinExistence type="predicted"/>